<keyword evidence="4" id="KW-1185">Reference proteome</keyword>
<dbReference type="Gene3D" id="3.30.70.1290">
    <property type="entry name" value="Transposase IS200-like"/>
    <property type="match status" value="1"/>
</dbReference>
<protein>
    <recommendedName>
        <fullName evidence="2">Transposase IS200-like domain-containing protein</fullName>
    </recommendedName>
</protein>
<dbReference type="EMBL" id="NIZW01000007">
    <property type="protein sequence ID" value="PHQ35334.1"/>
    <property type="molecule type" value="Genomic_DNA"/>
</dbReference>
<dbReference type="RefSeq" id="WP_099260546.1">
    <property type="nucleotide sequence ID" value="NZ_NIZW01000007.1"/>
</dbReference>
<feature type="domain" description="Transposase IS200-like" evidence="2">
    <location>
        <begin position="13"/>
        <end position="189"/>
    </location>
</feature>
<dbReference type="PANTHER" id="PTHR34322">
    <property type="entry name" value="TRANSPOSASE, Y1_TNP DOMAIN-CONTAINING"/>
    <property type="match status" value="1"/>
</dbReference>
<feature type="compositionally biased region" description="Basic and acidic residues" evidence="1">
    <location>
        <begin position="206"/>
        <end position="230"/>
    </location>
</feature>
<accession>A0A2G1W8G5</accession>
<dbReference type="GeneID" id="90608486"/>
<dbReference type="PANTHER" id="PTHR34322:SF2">
    <property type="entry name" value="TRANSPOSASE IS200-LIKE DOMAIN-CONTAINING PROTEIN"/>
    <property type="match status" value="1"/>
</dbReference>
<dbReference type="SUPFAM" id="SSF143422">
    <property type="entry name" value="Transposase IS200-like"/>
    <property type="match status" value="1"/>
</dbReference>
<sequence length="358" mass="41121">MARKPRYEVADPAEIQVFHAVQRCVRRAFLCGDDPFTGQSFEHRRQWIRDRLEFLASVFGIDCLTYTVLSNHLHIVLRSRPDVVAAWTDEEVARRWLRLFPHRRKPDGSPEIPSKPEIDMIVNQPEVLAQRRQRLSDVSWWMRCTAENIARRANREDECTGRFWEGRYKLQNLLDEASLLACAAYVDLNPIRAAIAETPETSDYTGAKDRIDDLAEREDRTRPNTHDWERSRRRRKSGWMSPIEINEQDDPVGPCLESSGRRASSKGFLSVSMAQYLELLDWTGRQLRDGKVGVIPEHLSPILSRLGLDATGWCDVVCKFGRVFKRAAGTPESLAREAIRCGQHWLCAHENPLGLSSD</sequence>
<reference evidence="3 4" key="1">
    <citation type="submission" date="2017-06" db="EMBL/GenBank/DDBJ databases">
        <title>Description of Rhodopirellula bahusiensis sp. nov.</title>
        <authorList>
            <person name="Kizina J."/>
            <person name="Harder J."/>
        </authorList>
    </citation>
    <scope>NUCLEOTIDE SEQUENCE [LARGE SCALE GENOMIC DNA]</scope>
    <source>
        <strain evidence="3 4">SWK21</strain>
    </source>
</reference>
<evidence type="ECO:0000259" key="2">
    <source>
        <dbReference type="SMART" id="SM01321"/>
    </source>
</evidence>
<feature type="region of interest" description="Disordered" evidence="1">
    <location>
        <begin position="203"/>
        <end position="262"/>
    </location>
</feature>
<evidence type="ECO:0000313" key="3">
    <source>
        <dbReference type="EMBL" id="PHQ35334.1"/>
    </source>
</evidence>
<dbReference type="OrthoDB" id="9814067at2"/>
<proteinExistence type="predicted"/>
<dbReference type="InterPro" id="IPR002686">
    <property type="entry name" value="Transposase_17"/>
</dbReference>
<gene>
    <name evidence="3" type="ORF">CEE69_09940</name>
</gene>
<evidence type="ECO:0000313" key="4">
    <source>
        <dbReference type="Proteomes" id="UP000225740"/>
    </source>
</evidence>
<organism evidence="3 4">
    <name type="scientific">Rhodopirellula bahusiensis</name>
    <dbReference type="NCBI Taxonomy" id="2014065"/>
    <lineage>
        <taxon>Bacteria</taxon>
        <taxon>Pseudomonadati</taxon>
        <taxon>Planctomycetota</taxon>
        <taxon>Planctomycetia</taxon>
        <taxon>Pirellulales</taxon>
        <taxon>Pirellulaceae</taxon>
        <taxon>Rhodopirellula</taxon>
    </lineage>
</organism>
<dbReference type="AlphaFoldDB" id="A0A2G1W8G5"/>
<evidence type="ECO:0000256" key="1">
    <source>
        <dbReference type="SAM" id="MobiDB-lite"/>
    </source>
</evidence>
<comment type="caution">
    <text evidence="3">The sequence shown here is derived from an EMBL/GenBank/DDBJ whole genome shotgun (WGS) entry which is preliminary data.</text>
</comment>
<name>A0A2G1W8G5_9BACT</name>
<dbReference type="GO" id="GO:0006313">
    <property type="term" value="P:DNA transposition"/>
    <property type="evidence" value="ECO:0007669"/>
    <property type="project" value="InterPro"/>
</dbReference>
<dbReference type="SMART" id="SM01321">
    <property type="entry name" value="Y1_Tnp"/>
    <property type="match status" value="1"/>
</dbReference>
<dbReference type="GO" id="GO:0004803">
    <property type="term" value="F:transposase activity"/>
    <property type="evidence" value="ECO:0007669"/>
    <property type="project" value="InterPro"/>
</dbReference>
<dbReference type="GO" id="GO:0003677">
    <property type="term" value="F:DNA binding"/>
    <property type="evidence" value="ECO:0007669"/>
    <property type="project" value="InterPro"/>
</dbReference>
<dbReference type="InterPro" id="IPR036515">
    <property type="entry name" value="Transposase_17_sf"/>
</dbReference>
<dbReference type="Proteomes" id="UP000225740">
    <property type="component" value="Unassembled WGS sequence"/>
</dbReference>